<dbReference type="GO" id="GO:0005739">
    <property type="term" value="C:mitochondrion"/>
    <property type="evidence" value="ECO:0007669"/>
    <property type="project" value="TreeGrafter"/>
</dbReference>
<protein>
    <submittedName>
        <fullName evidence="5">18922_t:CDS:1</fullName>
    </submittedName>
</protein>
<evidence type="ECO:0000313" key="6">
    <source>
        <dbReference type="Proteomes" id="UP000789342"/>
    </source>
</evidence>
<dbReference type="EMBL" id="CAJVPV010050114">
    <property type="protein sequence ID" value="CAG8777266.1"/>
    <property type="molecule type" value="Genomic_DNA"/>
</dbReference>
<keyword evidence="2" id="KW-0408">Iron</keyword>
<dbReference type="Proteomes" id="UP000789342">
    <property type="component" value="Unassembled WGS sequence"/>
</dbReference>
<comment type="caution">
    <text evidence="5">The sequence shown here is derived from an EMBL/GenBank/DDBJ whole genome shotgun (WGS) entry which is preliminary data.</text>
</comment>
<name>A0A9N9JGD0_9GLOM</name>
<evidence type="ECO:0000256" key="3">
    <source>
        <dbReference type="ARBA" id="ARBA00023014"/>
    </source>
</evidence>
<dbReference type="OrthoDB" id="2224430at2759"/>
<dbReference type="Pfam" id="PF00330">
    <property type="entry name" value="Aconitase"/>
    <property type="match status" value="1"/>
</dbReference>
<evidence type="ECO:0000313" key="5">
    <source>
        <dbReference type="EMBL" id="CAG8777266.1"/>
    </source>
</evidence>
<dbReference type="AlphaFoldDB" id="A0A9N9JGD0"/>
<dbReference type="GO" id="GO:0046872">
    <property type="term" value="F:metal ion binding"/>
    <property type="evidence" value="ECO:0007669"/>
    <property type="project" value="UniProtKB-KW"/>
</dbReference>
<dbReference type="InterPro" id="IPR036008">
    <property type="entry name" value="Aconitase_4Fe-4S_dom"/>
</dbReference>
<proteinExistence type="predicted"/>
<dbReference type="InterPro" id="IPR050926">
    <property type="entry name" value="Aconitase/IPM_isomerase"/>
</dbReference>
<keyword evidence="3" id="KW-0411">Iron-sulfur</keyword>
<dbReference type="SUPFAM" id="SSF53732">
    <property type="entry name" value="Aconitase iron-sulfur domain"/>
    <property type="match status" value="1"/>
</dbReference>
<dbReference type="GO" id="GO:0051539">
    <property type="term" value="F:4 iron, 4 sulfur cluster binding"/>
    <property type="evidence" value="ECO:0007669"/>
    <property type="project" value="TreeGrafter"/>
</dbReference>
<reference evidence="5" key="1">
    <citation type="submission" date="2021-06" db="EMBL/GenBank/DDBJ databases">
        <authorList>
            <person name="Kallberg Y."/>
            <person name="Tangrot J."/>
            <person name="Rosling A."/>
        </authorList>
    </citation>
    <scope>NUCLEOTIDE SEQUENCE</scope>
    <source>
        <strain evidence="5">CL551</strain>
    </source>
</reference>
<dbReference type="GO" id="GO:0005829">
    <property type="term" value="C:cytosol"/>
    <property type="evidence" value="ECO:0007669"/>
    <property type="project" value="TreeGrafter"/>
</dbReference>
<feature type="non-terminal residue" evidence="5">
    <location>
        <position position="1"/>
    </location>
</feature>
<dbReference type="Gene3D" id="3.30.499.10">
    <property type="entry name" value="Aconitase, domain 3"/>
    <property type="match status" value="1"/>
</dbReference>
<dbReference type="GO" id="GO:0006099">
    <property type="term" value="P:tricarboxylic acid cycle"/>
    <property type="evidence" value="ECO:0007669"/>
    <property type="project" value="TreeGrafter"/>
</dbReference>
<evidence type="ECO:0000259" key="4">
    <source>
        <dbReference type="Pfam" id="PF00330"/>
    </source>
</evidence>
<evidence type="ECO:0000256" key="1">
    <source>
        <dbReference type="ARBA" id="ARBA00022723"/>
    </source>
</evidence>
<sequence>LGRPLTFSEKIVYGHLDDAANQEIIRGKSYLRLIPDRVACQDATAQMALLQFMSAGLPEVAVPTTVHCDHLIEARDDRKADFQRAIEDHSEPPPSIISAFGVLVRVLSIKLY</sequence>
<organism evidence="5 6">
    <name type="scientific">Acaulospora morrowiae</name>
    <dbReference type="NCBI Taxonomy" id="94023"/>
    <lineage>
        <taxon>Eukaryota</taxon>
        <taxon>Fungi</taxon>
        <taxon>Fungi incertae sedis</taxon>
        <taxon>Mucoromycota</taxon>
        <taxon>Glomeromycotina</taxon>
        <taxon>Glomeromycetes</taxon>
        <taxon>Diversisporales</taxon>
        <taxon>Acaulosporaceae</taxon>
        <taxon>Acaulospora</taxon>
    </lineage>
</organism>
<dbReference type="GO" id="GO:0003994">
    <property type="term" value="F:aconitate hydratase activity"/>
    <property type="evidence" value="ECO:0007669"/>
    <property type="project" value="TreeGrafter"/>
</dbReference>
<accession>A0A9N9JGD0</accession>
<dbReference type="PANTHER" id="PTHR43160">
    <property type="entry name" value="ACONITATE HYDRATASE B"/>
    <property type="match status" value="1"/>
</dbReference>
<dbReference type="PANTHER" id="PTHR43160:SF3">
    <property type="entry name" value="ACONITATE HYDRATASE, MITOCHONDRIAL"/>
    <property type="match status" value="1"/>
</dbReference>
<dbReference type="InterPro" id="IPR001030">
    <property type="entry name" value="Acoase/IPM_deHydtase_lsu_aba"/>
</dbReference>
<keyword evidence="1" id="KW-0479">Metal-binding</keyword>
<evidence type="ECO:0000256" key="2">
    <source>
        <dbReference type="ARBA" id="ARBA00023004"/>
    </source>
</evidence>
<feature type="domain" description="Aconitase/3-isopropylmalate dehydratase large subunit alpha/beta/alpha" evidence="4">
    <location>
        <begin position="9"/>
        <end position="89"/>
    </location>
</feature>
<dbReference type="InterPro" id="IPR015931">
    <property type="entry name" value="Acnase/IPM_dHydase_lsu_aba_1/3"/>
</dbReference>
<keyword evidence="6" id="KW-1185">Reference proteome</keyword>
<gene>
    <name evidence="5" type="ORF">AMORRO_LOCUS17024</name>
</gene>